<dbReference type="EMBL" id="FUWM01000009">
    <property type="protein sequence ID" value="SJZ56797.1"/>
    <property type="molecule type" value="Genomic_DNA"/>
</dbReference>
<dbReference type="PROSITE" id="PS51384">
    <property type="entry name" value="FAD_FR"/>
    <property type="match status" value="1"/>
</dbReference>
<evidence type="ECO:0000313" key="4">
    <source>
        <dbReference type="Proteomes" id="UP000190625"/>
    </source>
</evidence>
<dbReference type="NCBIfam" id="TIGR02911">
    <property type="entry name" value="sulfite_red_B"/>
    <property type="match status" value="1"/>
</dbReference>
<dbReference type="Proteomes" id="UP000190625">
    <property type="component" value="Unassembled WGS sequence"/>
</dbReference>
<dbReference type="InterPro" id="IPR008333">
    <property type="entry name" value="Cbr1-like_FAD-bd_dom"/>
</dbReference>
<dbReference type="Gene3D" id="2.40.30.10">
    <property type="entry name" value="Translation factors"/>
    <property type="match status" value="1"/>
</dbReference>
<dbReference type="GO" id="GO:0046872">
    <property type="term" value="F:metal ion binding"/>
    <property type="evidence" value="ECO:0007669"/>
    <property type="project" value="UniProtKB-KW"/>
</dbReference>
<dbReference type="RefSeq" id="WP_078809697.1">
    <property type="nucleotide sequence ID" value="NZ_FUWM01000009.1"/>
</dbReference>
<organism evidence="3 4">
    <name type="scientific">Selenihalanaerobacter shriftii</name>
    <dbReference type="NCBI Taxonomy" id="142842"/>
    <lineage>
        <taxon>Bacteria</taxon>
        <taxon>Bacillati</taxon>
        <taxon>Bacillota</taxon>
        <taxon>Clostridia</taxon>
        <taxon>Halanaerobiales</taxon>
        <taxon>Halobacteroidaceae</taxon>
        <taxon>Selenihalanaerobacter</taxon>
    </lineage>
</organism>
<dbReference type="PANTHER" id="PTHR43513">
    <property type="entry name" value="DIHYDROOROTATE DEHYDROGENASE B (NAD(+)), ELECTRON TRANSFER SUBUNIT"/>
    <property type="match status" value="1"/>
</dbReference>
<feature type="binding site" evidence="1">
    <location>
        <position position="237"/>
    </location>
    <ligand>
        <name>[2Fe-2S] cluster</name>
        <dbReference type="ChEBI" id="CHEBI:190135"/>
    </ligand>
</feature>
<keyword evidence="1" id="KW-0408">Iron</keyword>
<dbReference type="PRINTS" id="PR00410">
    <property type="entry name" value="PHEHYDRXLASE"/>
</dbReference>
<dbReference type="InterPro" id="IPR039261">
    <property type="entry name" value="FNR_nucleotide-bd"/>
</dbReference>
<accession>A0A1T4LQ80</accession>
<feature type="binding site" evidence="1">
    <location>
        <position position="248"/>
    </location>
    <ligand>
        <name>[2Fe-2S] cluster</name>
        <dbReference type="ChEBI" id="CHEBI:190135"/>
    </ligand>
</feature>
<keyword evidence="4" id="KW-1185">Reference proteome</keyword>
<dbReference type="SUPFAM" id="SSF52343">
    <property type="entry name" value="Ferredoxin reductase-like, C-terminal NADP-linked domain"/>
    <property type="match status" value="1"/>
</dbReference>
<dbReference type="Pfam" id="PF00175">
    <property type="entry name" value="NAD_binding_1"/>
    <property type="match status" value="1"/>
</dbReference>
<dbReference type="CDD" id="cd06221">
    <property type="entry name" value="sulfite_reductase_like"/>
    <property type="match status" value="1"/>
</dbReference>
<dbReference type="InterPro" id="IPR017938">
    <property type="entry name" value="Riboflavin_synthase-like_b-brl"/>
</dbReference>
<name>A0A1T4LQ80_9FIRM</name>
<proteinExistence type="predicted"/>
<gene>
    <name evidence="3" type="ORF">SAMN02745118_01206</name>
</gene>
<evidence type="ECO:0000256" key="1">
    <source>
        <dbReference type="PIRSR" id="PIRSR006816-2"/>
    </source>
</evidence>
<sequence>MSNNPYLPEHAEVIDIIQETDVEYTFRLDTELEPTFGQFLEVSIPGYGEAPISVSDFGDGWLDLTIRRVGKLTDKIHELKIGDHLGIRGPYGNGFPIDKFKNKDLVIAAGGTGLAPVRSMINYFYNNLDDLKQFNLLTGFKNSESILFKRDIDNWKESIDLLITVDEGTEKWEGNTGLITEYVPQIEISAVSDMEVVVVGPPIMMKYTVKEFKKLGIPEEQIWVSYERKMHCGLGKCGHCKIDDTYICLEGPVFNYSEAKELID</sequence>
<protein>
    <submittedName>
        <fullName evidence="3">Anaerobic sulfite reductase subunit B</fullName>
    </submittedName>
</protein>
<dbReference type="PANTHER" id="PTHR43513:SF1">
    <property type="entry name" value="ANAEROBIC SULFITE REDUCTASE SUBUNIT B"/>
    <property type="match status" value="1"/>
</dbReference>
<dbReference type="InterPro" id="IPR001433">
    <property type="entry name" value="OxRdtase_FAD/NAD-bd"/>
</dbReference>
<keyword evidence="1" id="KW-0001">2Fe-2S</keyword>
<dbReference type="InterPro" id="IPR019480">
    <property type="entry name" value="Dihydroorotate_DH_Fe-S-bd"/>
</dbReference>
<dbReference type="Gene3D" id="3.40.50.80">
    <property type="entry name" value="Nucleotide-binding domain of ferredoxin-NADP reductase (FNR) module"/>
    <property type="match status" value="1"/>
</dbReference>
<dbReference type="GO" id="GO:0051537">
    <property type="term" value="F:2 iron, 2 sulfur cluster binding"/>
    <property type="evidence" value="ECO:0007669"/>
    <property type="project" value="UniProtKB-KW"/>
</dbReference>
<feature type="binding site" evidence="1">
    <location>
        <position position="240"/>
    </location>
    <ligand>
        <name>[2Fe-2S] cluster</name>
        <dbReference type="ChEBI" id="CHEBI:190135"/>
    </ligand>
</feature>
<dbReference type="OrthoDB" id="9796486at2"/>
<feature type="domain" description="FAD-binding FR-type" evidence="2">
    <location>
        <begin position="6"/>
        <end position="97"/>
    </location>
</feature>
<dbReference type="GO" id="GO:0006221">
    <property type="term" value="P:pyrimidine nucleotide biosynthetic process"/>
    <property type="evidence" value="ECO:0007669"/>
    <property type="project" value="InterPro"/>
</dbReference>
<keyword evidence="1" id="KW-0411">Iron-sulfur</keyword>
<reference evidence="4" key="1">
    <citation type="submission" date="2017-02" db="EMBL/GenBank/DDBJ databases">
        <authorList>
            <person name="Varghese N."/>
            <person name="Submissions S."/>
        </authorList>
    </citation>
    <scope>NUCLEOTIDE SEQUENCE [LARGE SCALE GENOMIC DNA]</scope>
    <source>
        <strain evidence="4">ATCC BAA-73</strain>
    </source>
</reference>
<dbReference type="STRING" id="142842.SAMN02745118_01206"/>
<dbReference type="Pfam" id="PF00970">
    <property type="entry name" value="FAD_binding_6"/>
    <property type="match status" value="1"/>
</dbReference>
<comment type="cofactor">
    <cofactor evidence="1">
        <name>[2Fe-2S] cluster</name>
        <dbReference type="ChEBI" id="CHEBI:190135"/>
    </cofactor>
    <text evidence="1">Binds 1 [2Fe-2S] cluster per subunit.</text>
</comment>
<dbReference type="Pfam" id="PF10418">
    <property type="entry name" value="DHODB_Fe-S_bind"/>
    <property type="match status" value="1"/>
</dbReference>
<dbReference type="GO" id="GO:0050660">
    <property type="term" value="F:flavin adenine dinucleotide binding"/>
    <property type="evidence" value="ECO:0007669"/>
    <property type="project" value="InterPro"/>
</dbReference>
<evidence type="ECO:0000259" key="2">
    <source>
        <dbReference type="PROSITE" id="PS51384"/>
    </source>
</evidence>
<evidence type="ECO:0000313" key="3">
    <source>
        <dbReference type="EMBL" id="SJZ56797.1"/>
    </source>
</evidence>
<keyword evidence="1" id="KW-0479">Metal-binding</keyword>
<dbReference type="InterPro" id="IPR012165">
    <property type="entry name" value="Cyt_c3_hydrogenase_gsu"/>
</dbReference>
<dbReference type="GO" id="GO:0016491">
    <property type="term" value="F:oxidoreductase activity"/>
    <property type="evidence" value="ECO:0007669"/>
    <property type="project" value="InterPro"/>
</dbReference>
<dbReference type="AlphaFoldDB" id="A0A1T4LQ80"/>
<dbReference type="SUPFAM" id="SSF63380">
    <property type="entry name" value="Riboflavin synthase domain-like"/>
    <property type="match status" value="1"/>
</dbReference>
<dbReference type="PIRSF" id="PIRSF006816">
    <property type="entry name" value="Cyc3_hyd_g"/>
    <property type="match status" value="1"/>
</dbReference>
<dbReference type="InterPro" id="IPR014260">
    <property type="entry name" value="Sulphite_reductase_B"/>
</dbReference>
<dbReference type="InterPro" id="IPR017927">
    <property type="entry name" value="FAD-bd_FR_type"/>
</dbReference>
<dbReference type="InterPro" id="IPR050353">
    <property type="entry name" value="PyrK_electron_transfer"/>
</dbReference>
<feature type="binding site" evidence="1">
    <location>
        <position position="232"/>
    </location>
    <ligand>
        <name>[2Fe-2S] cluster</name>
        <dbReference type="ChEBI" id="CHEBI:190135"/>
    </ligand>
</feature>